<dbReference type="EMBL" id="CP007155">
    <property type="protein sequence ID" value="AHH98334.1"/>
    <property type="molecule type" value="Genomic_DNA"/>
</dbReference>
<dbReference type="AlphaFoldDB" id="W5WJJ3"/>
<proteinExistence type="predicted"/>
<dbReference type="KEGG" id="kal:KALB_4972"/>
<evidence type="ECO:0000313" key="2">
    <source>
        <dbReference type="Proteomes" id="UP000019225"/>
    </source>
</evidence>
<sequence length="91" mass="9998">MSDSPWPVTTHILAYIADTVAFSRADYVNAHGGSMKPKAIPRPGEETVSERRQQVRDLHDALHNMASGGLDPRVVAALRRDAPQLPQVEVQ</sequence>
<dbReference type="Proteomes" id="UP000019225">
    <property type="component" value="Chromosome"/>
</dbReference>
<gene>
    <name evidence="1" type="ORF">KALB_4972</name>
</gene>
<dbReference type="HOGENOM" id="CLU_2423111_0_0_11"/>
<keyword evidence="2" id="KW-1185">Reference proteome</keyword>
<name>W5WJJ3_9PSEU</name>
<protein>
    <submittedName>
        <fullName evidence="1">Uncharacterized protein</fullName>
    </submittedName>
</protein>
<evidence type="ECO:0000313" key="1">
    <source>
        <dbReference type="EMBL" id="AHH98334.1"/>
    </source>
</evidence>
<organism evidence="1 2">
    <name type="scientific">Kutzneria albida DSM 43870</name>
    <dbReference type="NCBI Taxonomy" id="1449976"/>
    <lineage>
        <taxon>Bacteria</taxon>
        <taxon>Bacillati</taxon>
        <taxon>Actinomycetota</taxon>
        <taxon>Actinomycetes</taxon>
        <taxon>Pseudonocardiales</taxon>
        <taxon>Pseudonocardiaceae</taxon>
        <taxon>Kutzneria</taxon>
    </lineage>
</organism>
<reference evidence="1 2" key="1">
    <citation type="journal article" date="2014" name="BMC Genomics">
        <title>Complete genome sequence of producer of the glycopeptide antibiotic Aculeximycin Kutzneria albida DSM 43870T, a representative of minor genus of Pseudonocardiaceae.</title>
        <authorList>
            <person name="Rebets Y."/>
            <person name="Tokovenko B."/>
            <person name="Lushchyk I."/>
            <person name="Ruckert C."/>
            <person name="Zaburannyi N."/>
            <person name="Bechthold A."/>
            <person name="Kalinowski J."/>
            <person name="Luzhetskyy A."/>
        </authorList>
    </citation>
    <scope>NUCLEOTIDE SEQUENCE [LARGE SCALE GENOMIC DNA]</scope>
    <source>
        <strain evidence="1">DSM 43870</strain>
    </source>
</reference>
<dbReference type="STRING" id="1449976.KALB_4972"/>
<accession>W5WJJ3</accession>